<dbReference type="PROSITE" id="PS00854">
    <property type="entry name" value="PROTEASOME_BETA_1"/>
    <property type="match status" value="1"/>
</dbReference>
<keyword evidence="3" id="KW-0865">Zymogen</keyword>
<organism evidence="5">
    <name type="scientific">Aphanomyces stellatus</name>
    <dbReference type="NCBI Taxonomy" id="120398"/>
    <lineage>
        <taxon>Eukaryota</taxon>
        <taxon>Sar</taxon>
        <taxon>Stramenopiles</taxon>
        <taxon>Oomycota</taxon>
        <taxon>Saprolegniomycetes</taxon>
        <taxon>Saprolegniales</taxon>
        <taxon>Verrucalvaceae</taxon>
        <taxon>Aphanomyces</taxon>
    </lineage>
</organism>
<dbReference type="PANTHER" id="PTHR32194">
    <property type="entry name" value="METALLOPROTEASE TLDD"/>
    <property type="match status" value="1"/>
</dbReference>
<dbReference type="GO" id="GO:0051603">
    <property type="term" value="P:proteolysis involved in protein catabolic process"/>
    <property type="evidence" value="ECO:0007669"/>
    <property type="project" value="InterPro"/>
</dbReference>
<name>A0A6A4ZCG2_9STRA</name>
<evidence type="ECO:0000256" key="3">
    <source>
        <dbReference type="ARBA" id="ARBA00023145"/>
    </source>
</evidence>
<evidence type="ECO:0000256" key="2">
    <source>
        <dbReference type="ARBA" id="ARBA00022942"/>
    </source>
</evidence>
<dbReference type="GO" id="GO:0005839">
    <property type="term" value="C:proteasome core complex"/>
    <property type="evidence" value="ECO:0007669"/>
    <property type="project" value="InterPro"/>
</dbReference>
<comment type="function">
    <text evidence="4">Component of the proteasome, a multicatalytic proteinase complex which is characterized by its ability to cleave peptides with Arg, Phe, Tyr, Leu, and Glu adjacent to the leaving group at neutral or slightly basic pH. The proteasome has an ATP-dependent proteolytic activity.</text>
</comment>
<dbReference type="EMBL" id="VJMH01002511">
    <property type="protein sequence ID" value="KAF0708517.1"/>
    <property type="molecule type" value="Genomic_DNA"/>
</dbReference>
<proteinExistence type="inferred from homology"/>
<keyword evidence="1 4" id="KW-0963">Cytoplasm</keyword>
<evidence type="ECO:0000256" key="4">
    <source>
        <dbReference type="RuleBase" id="RU004203"/>
    </source>
</evidence>
<feature type="non-terminal residue" evidence="5">
    <location>
        <position position="192"/>
    </location>
</feature>
<reference evidence="5" key="1">
    <citation type="submission" date="2019-06" db="EMBL/GenBank/DDBJ databases">
        <title>Genomics analysis of Aphanomyces spp. identifies a new class of oomycete effector associated with host adaptation.</title>
        <authorList>
            <person name="Gaulin E."/>
        </authorList>
    </citation>
    <scope>NUCLEOTIDE SEQUENCE</scope>
    <source>
        <strain evidence="5">CBS 578.67</strain>
    </source>
</reference>
<comment type="caution">
    <text evidence="5">The sequence shown here is derived from an EMBL/GenBank/DDBJ whole genome shotgun (WGS) entry which is preliminary data.</text>
</comment>
<dbReference type="Gene3D" id="3.60.20.10">
    <property type="entry name" value="Glutamine Phosphoribosylpyrophosphate, subunit 1, domain 1"/>
    <property type="match status" value="1"/>
</dbReference>
<evidence type="ECO:0000313" key="5">
    <source>
        <dbReference type="EMBL" id="KAF0708517.1"/>
    </source>
</evidence>
<dbReference type="InterPro" id="IPR001353">
    <property type="entry name" value="Proteasome_sua/b"/>
</dbReference>
<evidence type="ECO:0000256" key="1">
    <source>
        <dbReference type="ARBA" id="ARBA00022490"/>
    </source>
</evidence>
<keyword evidence="2 4" id="KW-0647">Proteasome</keyword>
<dbReference type="GO" id="GO:0005634">
    <property type="term" value="C:nucleus"/>
    <property type="evidence" value="ECO:0007669"/>
    <property type="project" value="UniProtKB-SubCell"/>
</dbReference>
<gene>
    <name evidence="5" type="ORF">As57867_006308</name>
</gene>
<sequence>MYVMYDRTFTPLTCGENTNERTRAKDMAYSTVALPFLKKNRNDMMLNDGDEFDGSAVEHFASPSSFLLPPVADPSLYCRTNLKIAYHEDNNQTLKFDKGTTTLAFCFKGGILAAVDSRSTQGSYIASQEVEKINEITPYMLATIAGGAADCQYWQRNLAVQCRMYELRNRHRISIRAASKLIANTCNYYKAY</sequence>
<dbReference type="InterPro" id="IPR023333">
    <property type="entry name" value="Proteasome_suB-type"/>
</dbReference>
<dbReference type="InterPro" id="IPR016050">
    <property type="entry name" value="Proteasome_bsu_CS"/>
</dbReference>
<protein>
    <recommendedName>
        <fullName evidence="4">Proteasome subunit beta</fullName>
    </recommendedName>
</protein>
<accession>A0A6A4ZCG2</accession>
<dbReference type="PROSITE" id="PS51476">
    <property type="entry name" value="PROTEASOME_BETA_2"/>
    <property type="match status" value="1"/>
</dbReference>
<comment type="subcellular location">
    <subcellularLocation>
        <location evidence="4">Cytoplasm</location>
    </subcellularLocation>
    <subcellularLocation>
        <location evidence="4">Nucleus</location>
    </subcellularLocation>
</comment>
<dbReference type="Pfam" id="PF00227">
    <property type="entry name" value="Proteasome"/>
    <property type="match status" value="1"/>
</dbReference>
<comment type="similarity">
    <text evidence="4">Belongs to the peptidase T1B family.</text>
</comment>
<comment type="subunit">
    <text evidence="4">Component of the proteasome complex.</text>
</comment>
<dbReference type="SUPFAM" id="SSF56235">
    <property type="entry name" value="N-terminal nucleophile aminohydrolases (Ntn hydrolases)"/>
    <property type="match status" value="1"/>
</dbReference>
<keyword evidence="4" id="KW-0539">Nucleus</keyword>
<dbReference type="PANTHER" id="PTHR32194:SF3">
    <property type="entry name" value="PROTEASOME SUBUNIT BETA"/>
    <property type="match status" value="1"/>
</dbReference>
<dbReference type="GO" id="GO:0005737">
    <property type="term" value="C:cytoplasm"/>
    <property type="evidence" value="ECO:0007669"/>
    <property type="project" value="UniProtKB-SubCell"/>
</dbReference>
<dbReference type="OrthoDB" id="37597at2759"/>
<dbReference type="InterPro" id="IPR029055">
    <property type="entry name" value="Ntn_hydrolases_N"/>
</dbReference>
<dbReference type="AlphaFoldDB" id="A0A6A4ZCG2"/>